<dbReference type="InterPro" id="IPR036597">
    <property type="entry name" value="Fido-like_dom_sf"/>
</dbReference>
<dbReference type="EMBL" id="AP019309">
    <property type="protein sequence ID" value="BBH27294.1"/>
    <property type="molecule type" value="Genomic_DNA"/>
</dbReference>
<dbReference type="KEGG" id="ebm:SG0102_22280"/>
<dbReference type="RefSeq" id="WP_157983041.1">
    <property type="nucleotide sequence ID" value="NZ_AP019309.1"/>
</dbReference>
<keyword evidence="3" id="KW-1185">Reference proteome</keyword>
<dbReference type="AlphaFoldDB" id="A0A3G9JWX3"/>
<name>A0A3G9JWX3_9FIRM</name>
<dbReference type="PANTHER" id="PTHR13504:SF38">
    <property type="entry name" value="FIDO DOMAIN-CONTAINING PROTEIN"/>
    <property type="match status" value="1"/>
</dbReference>
<dbReference type="Pfam" id="PF02661">
    <property type="entry name" value="Fic"/>
    <property type="match status" value="1"/>
</dbReference>
<dbReference type="Gene3D" id="1.10.3290.10">
    <property type="entry name" value="Fido-like domain"/>
    <property type="match status" value="1"/>
</dbReference>
<organism evidence="2 3">
    <name type="scientific">Intestinibaculum porci</name>
    <dbReference type="NCBI Taxonomy" id="2487118"/>
    <lineage>
        <taxon>Bacteria</taxon>
        <taxon>Bacillati</taxon>
        <taxon>Bacillota</taxon>
        <taxon>Erysipelotrichia</taxon>
        <taxon>Erysipelotrichales</taxon>
        <taxon>Erysipelotrichaceae</taxon>
        <taxon>Intestinibaculum</taxon>
    </lineage>
</organism>
<keyword evidence="2" id="KW-0132">Cell division</keyword>
<reference evidence="2 3" key="1">
    <citation type="submission" date="2018-11" db="EMBL/GenBank/DDBJ databases">
        <title>Novel Erysipelotrichaceae bacterium isolated from small intestine of a swine.</title>
        <authorList>
            <person name="Kim J.S."/>
            <person name="Choe H."/>
            <person name="Lee Y.R."/>
            <person name="Kim K.M."/>
            <person name="Park D.S."/>
        </authorList>
    </citation>
    <scope>NUCLEOTIDE SEQUENCE [LARGE SCALE GENOMIC DNA]</scope>
    <source>
        <strain evidence="2 3">SG0102</strain>
    </source>
</reference>
<dbReference type="InterPro" id="IPR003812">
    <property type="entry name" value="Fido"/>
</dbReference>
<feature type="domain" description="Fido" evidence="1">
    <location>
        <begin position="107"/>
        <end position="250"/>
    </location>
</feature>
<dbReference type="SUPFAM" id="SSF140931">
    <property type="entry name" value="Fic-like"/>
    <property type="match status" value="1"/>
</dbReference>
<evidence type="ECO:0000259" key="1">
    <source>
        <dbReference type="PROSITE" id="PS51459"/>
    </source>
</evidence>
<sequence>MELIDYKQIDKMLWDRELVSLLTQIYREVGRLEVYLKQGSEELEKMKERTMMQNIRSMHLMEKIKVSKPKLKILMGGEVTHNMDEHEVLGYIDAYRYIHDQGKDIEITPKAILKIHRQLYRYTKNPFAGLTKIMHDPLCDHQGETIDMPSAPFETGPMLEALCKDYREDLHDPLLRVLIFIYDFLCIYPFNDGNFRMSFLLLSLLLRENGFMIGDYISLEDKVYNQLDDYDQALKDAKEDVWAFVKYMLGIILSAYQDLEHALAFMSSKPSALEMVKEAISKQEKQFTKQDIRDLCPTLSVSSIEGGLRHCVASGEIIRQGNGKKTYYTFPLNENG</sequence>
<dbReference type="OrthoDB" id="9813719at2"/>
<dbReference type="InterPro" id="IPR040198">
    <property type="entry name" value="Fido_containing"/>
</dbReference>
<dbReference type="PANTHER" id="PTHR13504">
    <property type="entry name" value="FIDO DOMAIN-CONTAINING PROTEIN DDB_G0283145"/>
    <property type="match status" value="1"/>
</dbReference>
<evidence type="ECO:0000313" key="2">
    <source>
        <dbReference type="EMBL" id="BBH27294.1"/>
    </source>
</evidence>
<gene>
    <name evidence="2" type="ORF">SG0102_22280</name>
</gene>
<dbReference type="InParanoid" id="A0A3G9JWX3"/>
<accession>A0A3G9JWX3</accession>
<dbReference type="PROSITE" id="PS51459">
    <property type="entry name" value="FIDO"/>
    <property type="match status" value="1"/>
</dbReference>
<proteinExistence type="predicted"/>
<evidence type="ECO:0000313" key="3">
    <source>
        <dbReference type="Proteomes" id="UP000268059"/>
    </source>
</evidence>
<protein>
    <submittedName>
        <fullName evidence="2">Cell division protein Fic</fullName>
    </submittedName>
</protein>
<dbReference type="Proteomes" id="UP000268059">
    <property type="component" value="Chromosome"/>
</dbReference>
<keyword evidence="2" id="KW-0131">Cell cycle</keyword>
<dbReference type="GO" id="GO:0051301">
    <property type="term" value="P:cell division"/>
    <property type="evidence" value="ECO:0007669"/>
    <property type="project" value="UniProtKB-KW"/>
</dbReference>